<dbReference type="CDD" id="cd05472">
    <property type="entry name" value="cnd41_like"/>
    <property type="match status" value="1"/>
</dbReference>
<comment type="similarity">
    <text evidence="1">Belongs to the peptidase A1 family.</text>
</comment>
<feature type="signal peptide" evidence="3">
    <location>
        <begin position="1"/>
        <end position="29"/>
    </location>
</feature>
<dbReference type="OrthoDB" id="2747330at2759"/>
<dbReference type="InterPro" id="IPR033121">
    <property type="entry name" value="PEPTIDASE_A1"/>
</dbReference>
<sequence>MAHLPSPMLRSFPCFVLVLFTVLARDSSAGVVQDNAVVVSLHELKFGDDDRLSSMSASQIPRKQNGATILELKHHIPLSKPKKNHAKYIQNLLILDEARATSIQDHIKNYSKFQEKNAEFSSEAAQLPLSSGIKLQTLNYVTTITIGSTNTTVIVDTGSDLTWVQCTPCMACYTQQDPIFNSSSSPTYISVPCNSTTCTTSLQAATGISGSCSSDRNSCFYALGYGDGSYTRGILAQETIALGDVQIPNFIFGCGRSNRGLFGGTSGLMGLGRTQLSLVSQTTDQFGGVFSYCLPTRLYNSSGSLVLGNDTSAFKNATPVSYTRMIVDPTMAPFYFLNLTGASVGGVPINASGFSNGKILIDSGTVITRLPPSIYKALKAEFVAQFSSYPAVAGFSILDTCFNLSSYDEVRVPTLKLELEGEVTVSIDVSGILYFVKKDGSQVCLAMASLSYEDQVGIIGNYQQKNQRVVYDTVGSRLGFAKEPCSYS</sequence>
<evidence type="ECO:0000256" key="2">
    <source>
        <dbReference type="PIRSR" id="PIRSR601461-1"/>
    </source>
</evidence>
<dbReference type="PANTHER" id="PTHR13683:SF827">
    <property type="entry name" value="PEPTIDASE A1 DOMAIN-CONTAINING PROTEIN"/>
    <property type="match status" value="1"/>
</dbReference>
<evidence type="ECO:0000313" key="5">
    <source>
        <dbReference type="EMBL" id="KAF3325830.1"/>
    </source>
</evidence>
<protein>
    <submittedName>
        <fullName evidence="5">Protein ASPARTIC PROTEASE IN GUARD CELL 2</fullName>
    </submittedName>
</protein>
<dbReference type="InterPro" id="IPR032799">
    <property type="entry name" value="TAXi_C"/>
</dbReference>
<evidence type="ECO:0000256" key="3">
    <source>
        <dbReference type="SAM" id="SignalP"/>
    </source>
</evidence>
<evidence type="ECO:0000313" key="6">
    <source>
        <dbReference type="Proteomes" id="UP000623129"/>
    </source>
</evidence>
<dbReference type="FunFam" id="2.40.70.10:FF:000021">
    <property type="entry name" value="Aspartyl protease AED1"/>
    <property type="match status" value="1"/>
</dbReference>
<evidence type="ECO:0000259" key="4">
    <source>
        <dbReference type="PROSITE" id="PS51767"/>
    </source>
</evidence>
<dbReference type="Pfam" id="PF14541">
    <property type="entry name" value="TAXi_C"/>
    <property type="match status" value="1"/>
</dbReference>
<organism evidence="5 6">
    <name type="scientific">Carex littledalei</name>
    <dbReference type="NCBI Taxonomy" id="544730"/>
    <lineage>
        <taxon>Eukaryota</taxon>
        <taxon>Viridiplantae</taxon>
        <taxon>Streptophyta</taxon>
        <taxon>Embryophyta</taxon>
        <taxon>Tracheophyta</taxon>
        <taxon>Spermatophyta</taxon>
        <taxon>Magnoliopsida</taxon>
        <taxon>Liliopsida</taxon>
        <taxon>Poales</taxon>
        <taxon>Cyperaceae</taxon>
        <taxon>Cyperoideae</taxon>
        <taxon>Cariceae</taxon>
        <taxon>Carex</taxon>
        <taxon>Carex subgen. Euthyceras</taxon>
    </lineage>
</organism>
<dbReference type="InterPro" id="IPR033873">
    <property type="entry name" value="CND41-like"/>
</dbReference>
<dbReference type="InterPro" id="IPR001969">
    <property type="entry name" value="Aspartic_peptidase_AS"/>
</dbReference>
<feature type="chain" id="PRO_5032318833" evidence="3">
    <location>
        <begin position="30"/>
        <end position="488"/>
    </location>
</feature>
<dbReference type="PANTHER" id="PTHR13683">
    <property type="entry name" value="ASPARTYL PROTEASES"/>
    <property type="match status" value="1"/>
</dbReference>
<accession>A0A833VH02</accession>
<dbReference type="InterPro" id="IPR001461">
    <property type="entry name" value="Aspartic_peptidase_A1"/>
</dbReference>
<dbReference type="EMBL" id="SWLB01000019">
    <property type="protein sequence ID" value="KAF3325830.1"/>
    <property type="molecule type" value="Genomic_DNA"/>
</dbReference>
<dbReference type="PROSITE" id="PS51767">
    <property type="entry name" value="PEPTIDASE_A1"/>
    <property type="match status" value="1"/>
</dbReference>
<keyword evidence="5" id="KW-0645">Protease</keyword>
<dbReference type="Proteomes" id="UP000623129">
    <property type="component" value="Unassembled WGS sequence"/>
</dbReference>
<dbReference type="SUPFAM" id="SSF50630">
    <property type="entry name" value="Acid proteases"/>
    <property type="match status" value="1"/>
</dbReference>
<name>A0A833VH02_9POAL</name>
<reference evidence="5" key="1">
    <citation type="submission" date="2020-01" db="EMBL/GenBank/DDBJ databases">
        <title>Genome sequence of Kobresia littledalei, the first chromosome-level genome in the family Cyperaceae.</title>
        <authorList>
            <person name="Qu G."/>
        </authorList>
    </citation>
    <scope>NUCLEOTIDE SEQUENCE</scope>
    <source>
        <strain evidence="5">C.B.Clarke</strain>
        <tissue evidence="5">Leaf</tissue>
    </source>
</reference>
<dbReference type="AlphaFoldDB" id="A0A833VH02"/>
<keyword evidence="5" id="KW-0378">Hydrolase</keyword>
<dbReference type="InterPro" id="IPR021109">
    <property type="entry name" value="Peptidase_aspartic_dom_sf"/>
</dbReference>
<gene>
    <name evidence="5" type="ORF">FCM35_KLT08910</name>
</gene>
<evidence type="ECO:0000256" key="1">
    <source>
        <dbReference type="ARBA" id="ARBA00007447"/>
    </source>
</evidence>
<dbReference type="Gene3D" id="2.40.70.10">
    <property type="entry name" value="Acid Proteases"/>
    <property type="match status" value="2"/>
</dbReference>
<dbReference type="PROSITE" id="PS00141">
    <property type="entry name" value="ASP_PROTEASE"/>
    <property type="match status" value="1"/>
</dbReference>
<keyword evidence="6" id="KW-1185">Reference proteome</keyword>
<feature type="active site" evidence="2">
    <location>
        <position position="156"/>
    </location>
</feature>
<dbReference type="GO" id="GO:0006508">
    <property type="term" value="P:proteolysis"/>
    <property type="evidence" value="ECO:0007669"/>
    <property type="project" value="UniProtKB-KW"/>
</dbReference>
<feature type="domain" description="Peptidase A1" evidence="4">
    <location>
        <begin position="140"/>
        <end position="481"/>
    </location>
</feature>
<proteinExistence type="inferred from homology"/>
<keyword evidence="3" id="KW-0732">Signal</keyword>
<dbReference type="InterPro" id="IPR032861">
    <property type="entry name" value="TAXi_N"/>
</dbReference>
<dbReference type="Pfam" id="PF14543">
    <property type="entry name" value="TAXi_N"/>
    <property type="match status" value="1"/>
</dbReference>
<comment type="caution">
    <text evidence="5">The sequence shown here is derived from an EMBL/GenBank/DDBJ whole genome shotgun (WGS) entry which is preliminary data.</text>
</comment>
<dbReference type="GO" id="GO:0004190">
    <property type="term" value="F:aspartic-type endopeptidase activity"/>
    <property type="evidence" value="ECO:0007669"/>
    <property type="project" value="InterPro"/>
</dbReference>
<dbReference type="FunFam" id="2.40.70.10:FF:000049">
    <property type="entry name" value="Aspartyl protease AED1"/>
    <property type="match status" value="1"/>
</dbReference>
<feature type="active site" evidence="2">
    <location>
        <position position="362"/>
    </location>
</feature>